<reference evidence="2" key="2">
    <citation type="submission" date="2025-08" db="UniProtKB">
        <authorList>
            <consortium name="Ensembl"/>
        </authorList>
    </citation>
    <scope>IDENTIFICATION</scope>
</reference>
<evidence type="ECO:0000313" key="3">
    <source>
        <dbReference type="Proteomes" id="UP000007875"/>
    </source>
</evidence>
<feature type="compositionally biased region" description="Polar residues" evidence="1">
    <location>
        <begin position="177"/>
        <end position="192"/>
    </location>
</feature>
<feature type="region of interest" description="Disordered" evidence="1">
    <location>
        <begin position="96"/>
        <end position="192"/>
    </location>
</feature>
<reference evidence="2" key="3">
    <citation type="submission" date="2025-09" db="UniProtKB">
        <authorList>
            <consortium name="Ensembl"/>
        </authorList>
    </citation>
    <scope>IDENTIFICATION</scope>
</reference>
<dbReference type="AlphaFoldDB" id="H2YP67"/>
<dbReference type="InParanoid" id="H2YP67"/>
<reference evidence="3" key="1">
    <citation type="submission" date="2003-08" db="EMBL/GenBank/DDBJ databases">
        <authorList>
            <person name="Birren B."/>
            <person name="Nusbaum C."/>
            <person name="Abebe A."/>
            <person name="Abouelleil A."/>
            <person name="Adekoya E."/>
            <person name="Ait-zahra M."/>
            <person name="Allen N."/>
            <person name="Allen T."/>
            <person name="An P."/>
            <person name="Anderson M."/>
            <person name="Anderson S."/>
            <person name="Arachchi H."/>
            <person name="Armbruster J."/>
            <person name="Bachantsang P."/>
            <person name="Baldwin J."/>
            <person name="Barry A."/>
            <person name="Bayul T."/>
            <person name="Blitshsteyn B."/>
            <person name="Bloom T."/>
            <person name="Blye J."/>
            <person name="Boguslavskiy L."/>
            <person name="Borowsky M."/>
            <person name="Boukhgalter B."/>
            <person name="Brunache A."/>
            <person name="Butler J."/>
            <person name="Calixte N."/>
            <person name="Calvo S."/>
            <person name="Camarata J."/>
            <person name="Campo K."/>
            <person name="Chang J."/>
            <person name="Cheshatsang Y."/>
            <person name="Citroen M."/>
            <person name="Collymore A."/>
            <person name="Considine T."/>
            <person name="Cook A."/>
            <person name="Cooke P."/>
            <person name="Corum B."/>
            <person name="Cuomo C."/>
            <person name="David R."/>
            <person name="Dawoe T."/>
            <person name="Degray S."/>
            <person name="Dodge S."/>
            <person name="Dooley K."/>
            <person name="Dorje P."/>
            <person name="Dorjee K."/>
            <person name="Dorris L."/>
            <person name="Duffey N."/>
            <person name="Dupes A."/>
            <person name="Elkins T."/>
            <person name="Engels R."/>
            <person name="Erickson J."/>
            <person name="Farina A."/>
            <person name="Faro S."/>
            <person name="Ferreira P."/>
            <person name="Fischer H."/>
            <person name="Fitzgerald M."/>
            <person name="Foley K."/>
            <person name="Gage D."/>
            <person name="Galagan J."/>
            <person name="Gearin G."/>
            <person name="Gnerre S."/>
            <person name="Gnirke A."/>
            <person name="Goyette A."/>
            <person name="Graham J."/>
            <person name="Grandbois E."/>
            <person name="Gyaltsen K."/>
            <person name="Hafez N."/>
            <person name="Hagopian D."/>
            <person name="Hagos B."/>
            <person name="Hall J."/>
            <person name="Hatcher B."/>
            <person name="Heller A."/>
            <person name="Higgins H."/>
            <person name="Honan T."/>
            <person name="Horn A."/>
            <person name="Houde N."/>
            <person name="Hughes L."/>
            <person name="Hulme W."/>
            <person name="Husby E."/>
            <person name="Iliev I."/>
            <person name="Jaffe D."/>
            <person name="Jones C."/>
            <person name="Kamal M."/>
            <person name="Kamat A."/>
            <person name="Kamvysselis M."/>
            <person name="Karlsson E."/>
            <person name="Kells C."/>
            <person name="Kieu A."/>
            <person name="Kisner P."/>
            <person name="Kodira C."/>
            <person name="Kulbokas E."/>
            <person name="Labutti K."/>
            <person name="Lama D."/>
            <person name="Landers T."/>
            <person name="Leger J."/>
            <person name="Levine S."/>
            <person name="Lewis D."/>
            <person name="Lewis T."/>
            <person name="Lindblad-toh K."/>
            <person name="Liu X."/>
            <person name="Lokyitsang T."/>
            <person name="Lokyitsang Y."/>
            <person name="Lucien O."/>
            <person name="Lui A."/>
            <person name="Ma L.J."/>
            <person name="Mabbitt R."/>
            <person name="Macdonald J."/>
            <person name="Maclean C."/>
            <person name="Major J."/>
            <person name="Manning J."/>
            <person name="Marabella R."/>
            <person name="Maru K."/>
            <person name="Matthews C."/>
            <person name="Mauceli E."/>
            <person name="Mccarthy M."/>
            <person name="Mcdonough S."/>
            <person name="Mcghee T."/>
            <person name="Meldrim J."/>
            <person name="Meneus L."/>
            <person name="Mesirov J."/>
            <person name="Mihalev A."/>
            <person name="Mihova T."/>
            <person name="Mikkelsen T."/>
            <person name="Mlenga V."/>
            <person name="Moru K."/>
            <person name="Mozes J."/>
            <person name="Mulrain L."/>
            <person name="Munson G."/>
            <person name="Naylor J."/>
            <person name="Newes C."/>
            <person name="Nguyen C."/>
            <person name="Nguyen N."/>
            <person name="Nguyen T."/>
            <person name="Nicol R."/>
            <person name="Nielsen C."/>
            <person name="Nizzari M."/>
            <person name="Norbu C."/>
            <person name="Norbu N."/>
            <person name="O'donnell P."/>
            <person name="Okoawo O."/>
            <person name="O'leary S."/>
            <person name="Omotosho B."/>
            <person name="O'neill K."/>
            <person name="Osman S."/>
            <person name="Parker S."/>
            <person name="Perrin D."/>
            <person name="Phunkhang P."/>
            <person name="Piqani B."/>
            <person name="Purcell S."/>
            <person name="Rachupka T."/>
            <person name="Ramasamy U."/>
            <person name="Rameau R."/>
            <person name="Ray V."/>
            <person name="Raymond C."/>
            <person name="Retta R."/>
            <person name="Richardson S."/>
            <person name="Rise C."/>
            <person name="Rodriguez J."/>
            <person name="Rogers J."/>
            <person name="Rogov P."/>
            <person name="Rutman M."/>
            <person name="Schupbach R."/>
            <person name="Seaman C."/>
            <person name="Settipalli S."/>
            <person name="Sharpe T."/>
            <person name="Sheridan J."/>
            <person name="Sherpa N."/>
            <person name="Shi J."/>
            <person name="Smirnov S."/>
            <person name="Smith C."/>
            <person name="Sougnez C."/>
            <person name="Spencer B."/>
            <person name="Stalker J."/>
            <person name="Stange-thomann N."/>
            <person name="Stavropoulos S."/>
            <person name="Stetson K."/>
            <person name="Stone C."/>
            <person name="Stone S."/>
            <person name="Stubbs M."/>
            <person name="Talamas J."/>
            <person name="Tchuinga P."/>
            <person name="Tenzing P."/>
            <person name="Tesfaye S."/>
            <person name="Theodore J."/>
            <person name="Thoulutsang Y."/>
            <person name="Topham K."/>
            <person name="Towey S."/>
            <person name="Tsamla T."/>
            <person name="Tsomo N."/>
            <person name="Vallee D."/>
            <person name="Vassiliev H."/>
            <person name="Venkataraman V."/>
            <person name="Vinson J."/>
            <person name="Vo A."/>
            <person name="Wade C."/>
            <person name="Wang S."/>
            <person name="Wangchuk T."/>
            <person name="Wangdi T."/>
            <person name="Whittaker C."/>
            <person name="Wilkinson J."/>
            <person name="Wu Y."/>
            <person name="Wyman D."/>
            <person name="Yadav S."/>
            <person name="Yang S."/>
            <person name="Yang X."/>
            <person name="Yeager S."/>
            <person name="Yee E."/>
            <person name="Young G."/>
            <person name="Zainoun J."/>
            <person name="Zembeck L."/>
            <person name="Zimmer A."/>
            <person name="Zody M."/>
            <person name="Lander E."/>
        </authorList>
    </citation>
    <scope>NUCLEOTIDE SEQUENCE [LARGE SCALE GENOMIC DNA]</scope>
</reference>
<evidence type="ECO:0000313" key="2">
    <source>
        <dbReference type="Ensembl" id="ENSCSAVP00000007125.1"/>
    </source>
</evidence>
<accession>H2YP67</accession>
<feature type="compositionally biased region" description="Basic and acidic residues" evidence="1">
    <location>
        <begin position="155"/>
        <end position="166"/>
    </location>
</feature>
<feature type="region of interest" description="Disordered" evidence="1">
    <location>
        <begin position="15"/>
        <end position="36"/>
    </location>
</feature>
<protein>
    <submittedName>
        <fullName evidence="2">Uncharacterized protein</fullName>
    </submittedName>
</protein>
<evidence type="ECO:0000256" key="1">
    <source>
        <dbReference type="SAM" id="MobiDB-lite"/>
    </source>
</evidence>
<dbReference type="Ensembl" id="ENSCSAVT00000007217.1">
    <property type="protein sequence ID" value="ENSCSAVP00000007125.1"/>
    <property type="gene ID" value="ENSCSAVG00000004256.1"/>
</dbReference>
<dbReference type="HOGENOM" id="CLU_1418107_0_0_1"/>
<name>H2YP67_CIOSA</name>
<proteinExistence type="predicted"/>
<sequence length="192" mass="21041">MKSCPNKDGTLTLNEFLATATKPKRRRKLNNPKSEDEELIQVAKALSKSEIEVEKAKKKMARAKKKEIPIPAMLEMSMQSRKAALDARAAQLVMTVGSETGNKSEEDTEVSSTPVLPTPKWKSVKTAGNTEVSDNLDPFQMNDIPDAKLQVPSDAEDRGIDAKAEDGNDQVFKVPKTLTSPQLGKTSKFSNP</sequence>
<dbReference type="Proteomes" id="UP000007875">
    <property type="component" value="Unassembled WGS sequence"/>
</dbReference>
<organism evidence="2 3">
    <name type="scientific">Ciona savignyi</name>
    <name type="common">Pacific transparent sea squirt</name>
    <dbReference type="NCBI Taxonomy" id="51511"/>
    <lineage>
        <taxon>Eukaryota</taxon>
        <taxon>Metazoa</taxon>
        <taxon>Chordata</taxon>
        <taxon>Tunicata</taxon>
        <taxon>Ascidiacea</taxon>
        <taxon>Phlebobranchia</taxon>
        <taxon>Cionidae</taxon>
        <taxon>Ciona</taxon>
    </lineage>
</organism>
<keyword evidence="3" id="KW-1185">Reference proteome</keyword>